<dbReference type="AlphaFoldDB" id="A0A0G1D500"/>
<sequence>MGRQDDPASPVDVAVKPSSVLQELERGAPVLGATILGRVGLATHHRLVGAVAHDDEAVGVQTQLDDQVVGAGTCAIIRQLLVHLPRTLAVRVALDQDARFSELLGTVDEERIDGLLAPVRQVGGVEGEVDREVQGRERRSLGVFGLGRREARGLLGGVLRRTGELRARRHEGRVHDVAPERDVVGRQADLVEEAVHLVVHLLAAHGTGRRLEAEEQQVVTVGGDARVLDHASGRGHVVQVETRADDLRRLRLGRRHGIDLARRLEPSASKLPEGRVLRDKHILLGQEDVGDGLVGLLGVDQHLGAEHVLHAVLVIRGPDHCRIRGAGLVAAGRLDAVVHAHHLDVRVGKVAGGQGQQEEGVARRTDGHRHLLALEVADRVDPGLHHHGVAALAPVGLDELLGTKRRELRDLRRQRVGGGQAKHVALASLPRVAHGLEVVDDLEAHDHAVLVKAARVVRGRLEPAIVEGSRGVAAPRVDAHGQDGELLLRHRRLDLLDLDGVLLVDLADPAHLLGTEVAAVEAGRDEHQDEQPHHGLEGTSARHDLFFSLSDPGLTAPSP</sequence>
<reference evidence="1 2" key="1">
    <citation type="journal article" date="2015" name="Nature">
        <title>rRNA introns, odd ribosomes, and small enigmatic genomes across a large radiation of phyla.</title>
        <authorList>
            <person name="Brown C.T."/>
            <person name="Hug L.A."/>
            <person name="Thomas B.C."/>
            <person name="Sharon I."/>
            <person name="Castelle C.J."/>
            <person name="Singh A."/>
            <person name="Wilkins M.J."/>
            <person name="Williams K.H."/>
            <person name="Banfield J.F."/>
        </authorList>
    </citation>
    <scope>NUCLEOTIDE SEQUENCE [LARGE SCALE GENOMIC DNA]</scope>
</reference>
<protein>
    <submittedName>
        <fullName evidence="1">Uncharacterized protein</fullName>
    </submittedName>
</protein>
<dbReference type="Proteomes" id="UP000034837">
    <property type="component" value="Unassembled WGS sequence"/>
</dbReference>
<comment type="caution">
    <text evidence="1">The sequence shown here is derived from an EMBL/GenBank/DDBJ whole genome shotgun (WGS) entry which is preliminary data.</text>
</comment>
<evidence type="ECO:0000313" key="1">
    <source>
        <dbReference type="EMBL" id="KKS57088.1"/>
    </source>
</evidence>
<organism evidence="1 2">
    <name type="scientific">Candidatus Magasanikbacteria bacterium GW2011_GWA2_42_32</name>
    <dbReference type="NCBI Taxonomy" id="1619039"/>
    <lineage>
        <taxon>Bacteria</taxon>
        <taxon>Candidatus Magasanikiibacteriota</taxon>
    </lineage>
</organism>
<gene>
    <name evidence="1" type="ORF">UV20_C0003G0028</name>
</gene>
<dbReference type="EMBL" id="LCDO01000003">
    <property type="protein sequence ID" value="KKS57088.1"/>
    <property type="molecule type" value="Genomic_DNA"/>
</dbReference>
<proteinExistence type="predicted"/>
<evidence type="ECO:0000313" key="2">
    <source>
        <dbReference type="Proteomes" id="UP000034837"/>
    </source>
</evidence>
<accession>A0A0G1D500</accession>
<name>A0A0G1D500_9BACT</name>